<protein>
    <submittedName>
        <fullName evidence="1">Uncharacterized protein</fullName>
    </submittedName>
</protein>
<dbReference type="OrthoDB" id="5959778at2"/>
<dbReference type="KEGG" id="lrz:BJI69_10735"/>
<evidence type="ECO:0000313" key="1">
    <source>
        <dbReference type="EMBL" id="APG04325.1"/>
    </source>
</evidence>
<dbReference type="Proteomes" id="UP000182987">
    <property type="component" value="Chromosome"/>
</dbReference>
<keyword evidence="2" id="KW-1185">Reference proteome</keyword>
<sequence>MSYAQIVDIRSAADSPARKSHAWQVLREAARVEPDEARRIAWYRDDPIEHLDLQTAEVLVESGRYEEVLAFLRGVKVDLGLEIPAGFVAF</sequence>
<dbReference type="RefSeq" id="WP_071924925.1">
    <property type="nucleotide sequence ID" value="NZ_CP017480.1"/>
</dbReference>
<organism evidence="1 2">
    <name type="scientific">Luteibacter rhizovicinus DSM 16549</name>
    <dbReference type="NCBI Taxonomy" id="1440763"/>
    <lineage>
        <taxon>Bacteria</taxon>
        <taxon>Pseudomonadati</taxon>
        <taxon>Pseudomonadota</taxon>
        <taxon>Gammaproteobacteria</taxon>
        <taxon>Lysobacterales</taxon>
        <taxon>Rhodanobacteraceae</taxon>
        <taxon>Luteibacter</taxon>
    </lineage>
</organism>
<reference evidence="2" key="1">
    <citation type="submission" date="2016-09" db="EMBL/GenBank/DDBJ databases">
        <authorList>
            <person name="Lysoe E."/>
        </authorList>
    </citation>
    <scope>NUCLEOTIDE SEQUENCE [LARGE SCALE GENOMIC DNA]</scope>
    <source>
        <strain evidence="2">LJ96T</strain>
    </source>
</reference>
<evidence type="ECO:0000313" key="2">
    <source>
        <dbReference type="Proteomes" id="UP000182987"/>
    </source>
</evidence>
<dbReference type="STRING" id="1440763.BJI69_10735"/>
<proteinExistence type="predicted"/>
<dbReference type="EMBL" id="CP017480">
    <property type="protein sequence ID" value="APG04325.1"/>
    <property type="molecule type" value="Genomic_DNA"/>
</dbReference>
<dbReference type="AlphaFoldDB" id="A0A1L3ETE0"/>
<name>A0A1L3ETE0_9GAMM</name>
<accession>A0A1L3ETE0</accession>
<gene>
    <name evidence="1" type="ORF">BJI69_10735</name>
</gene>